<accession>A0AAV4TWI9</accession>
<keyword evidence="2" id="KW-1185">Reference proteome</keyword>
<dbReference type="EMBL" id="BPLQ01010363">
    <property type="protein sequence ID" value="GIY50264.1"/>
    <property type="molecule type" value="Genomic_DNA"/>
</dbReference>
<proteinExistence type="predicted"/>
<evidence type="ECO:0000313" key="2">
    <source>
        <dbReference type="Proteomes" id="UP001054837"/>
    </source>
</evidence>
<gene>
    <name evidence="1" type="ORF">CDAR_319291</name>
</gene>
<sequence length="98" mass="11286">MDIFCGLNVEYQNRFREIYLIQSLSQSLSFLRLFLTPMKIIVATQFGVQKYDAVLKPALLFQQSTSTFDKAIQNSLLSINFFVDAKSHRRVLPSGKSY</sequence>
<organism evidence="1 2">
    <name type="scientific">Caerostris darwini</name>
    <dbReference type="NCBI Taxonomy" id="1538125"/>
    <lineage>
        <taxon>Eukaryota</taxon>
        <taxon>Metazoa</taxon>
        <taxon>Ecdysozoa</taxon>
        <taxon>Arthropoda</taxon>
        <taxon>Chelicerata</taxon>
        <taxon>Arachnida</taxon>
        <taxon>Araneae</taxon>
        <taxon>Araneomorphae</taxon>
        <taxon>Entelegynae</taxon>
        <taxon>Araneoidea</taxon>
        <taxon>Araneidae</taxon>
        <taxon>Caerostris</taxon>
    </lineage>
</organism>
<comment type="caution">
    <text evidence="1">The sequence shown here is derived from an EMBL/GenBank/DDBJ whole genome shotgun (WGS) entry which is preliminary data.</text>
</comment>
<dbReference type="Proteomes" id="UP001054837">
    <property type="component" value="Unassembled WGS sequence"/>
</dbReference>
<protein>
    <submittedName>
        <fullName evidence="1">Uncharacterized protein</fullName>
    </submittedName>
</protein>
<dbReference type="AlphaFoldDB" id="A0AAV4TWI9"/>
<name>A0AAV4TWI9_9ARAC</name>
<evidence type="ECO:0000313" key="1">
    <source>
        <dbReference type="EMBL" id="GIY50264.1"/>
    </source>
</evidence>
<reference evidence="1 2" key="1">
    <citation type="submission" date="2021-06" db="EMBL/GenBank/DDBJ databases">
        <title>Caerostris darwini draft genome.</title>
        <authorList>
            <person name="Kono N."/>
            <person name="Arakawa K."/>
        </authorList>
    </citation>
    <scope>NUCLEOTIDE SEQUENCE [LARGE SCALE GENOMIC DNA]</scope>
</reference>